<dbReference type="EMBL" id="RQXX01000005">
    <property type="protein sequence ID" value="RVV97203.1"/>
    <property type="molecule type" value="Genomic_DNA"/>
</dbReference>
<dbReference type="InterPro" id="IPR003593">
    <property type="entry name" value="AAA+_ATPase"/>
</dbReference>
<keyword evidence="5" id="KW-0997">Cell inner membrane</keyword>
<reference evidence="11 12" key="1">
    <citation type="submission" date="2018-11" db="EMBL/GenBank/DDBJ databases">
        <title>Mesobaculum littorinae gen. nov., sp. nov., isolated from Littorina scabra that represents a novel genus of the order Rhodobacteraceae.</title>
        <authorList>
            <person name="Li F."/>
        </authorList>
    </citation>
    <scope>NUCLEOTIDE SEQUENCE [LARGE SCALE GENOMIC DNA]</scope>
    <source>
        <strain evidence="11 12">M0103</strain>
    </source>
</reference>
<dbReference type="GO" id="GO:0005886">
    <property type="term" value="C:plasma membrane"/>
    <property type="evidence" value="ECO:0007669"/>
    <property type="project" value="UniProtKB-SubCell"/>
</dbReference>
<protein>
    <submittedName>
        <fullName evidence="11">ABC transporter ATP-binding protein</fullName>
    </submittedName>
</protein>
<evidence type="ECO:0000256" key="3">
    <source>
        <dbReference type="ARBA" id="ARBA00022448"/>
    </source>
</evidence>
<comment type="caution">
    <text evidence="11">The sequence shown here is derived from an EMBL/GenBank/DDBJ whole genome shotgun (WGS) entry which is preliminary data.</text>
</comment>
<evidence type="ECO:0000256" key="9">
    <source>
        <dbReference type="ARBA" id="ARBA00023136"/>
    </source>
</evidence>
<dbReference type="PANTHER" id="PTHR43297">
    <property type="entry name" value="OLIGOPEPTIDE TRANSPORT ATP-BINDING PROTEIN APPD"/>
    <property type="match status" value="1"/>
</dbReference>
<dbReference type="Pfam" id="PF00005">
    <property type="entry name" value="ABC_tran"/>
    <property type="match status" value="1"/>
</dbReference>
<sequence>MTLRARDVGLSFAHPGTHPDHAPTRALEGISFDVAPGEVLGIAGSSGAGKSLIAAALAGILPPAALLDGGITLNGTPPSPRDIALAPQRLDALDPLATLGRQIRRLGGRRTDPAALLARVGLTARVARAYPHSLSGGMARRALLATALAGGAAWVVVDEPTVGLDPEAADRVMALLRALAEEGRGLVVISHDLPRLARIATRVLVLQDGRAVETAPAAAFAGDGTGLATAFARRLWQAQIEDPAC</sequence>
<evidence type="ECO:0000256" key="7">
    <source>
        <dbReference type="ARBA" id="ARBA00022840"/>
    </source>
</evidence>
<feature type="domain" description="ABC transporter" evidence="10">
    <location>
        <begin position="3"/>
        <end position="233"/>
    </location>
</feature>
<comment type="similarity">
    <text evidence="2">Belongs to the ABC transporter superfamily.</text>
</comment>
<dbReference type="PANTHER" id="PTHR43297:SF14">
    <property type="entry name" value="ATPASE AAA-TYPE CORE DOMAIN-CONTAINING PROTEIN"/>
    <property type="match status" value="1"/>
</dbReference>
<evidence type="ECO:0000313" key="11">
    <source>
        <dbReference type="EMBL" id="RVV97203.1"/>
    </source>
</evidence>
<keyword evidence="7 11" id="KW-0067">ATP-binding</keyword>
<dbReference type="SMART" id="SM00382">
    <property type="entry name" value="AAA"/>
    <property type="match status" value="1"/>
</dbReference>
<dbReference type="GO" id="GO:0005524">
    <property type="term" value="F:ATP binding"/>
    <property type="evidence" value="ECO:0007669"/>
    <property type="project" value="UniProtKB-KW"/>
</dbReference>
<evidence type="ECO:0000256" key="1">
    <source>
        <dbReference type="ARBA" id="ARBA00004417"/>
    </source>
</evidence>
<keyword evidence="8" id="KW-1278">Translocase</keyword>
<organism evidence="11 12">
    <name type="scientific">Mesobaculum littorinae</name>
    <dbReference type="NCBI Taxonomy" id="2486419"/>
    <lineage>
        <taxon>Bacteria</taxon>
        <taxon>Pseudomonadati</taxon>
        <taxon>Pseudomonadota</taxon>
        <taxon>Alphaproteobacteria</taxon>
        <taxon>Rhodobacterales</taxon>
        <taxon>Roseobacteraceae</taxon>
        <taxon>Mesobaculum</taxon>
    </lineage>
</organism>
<evidence type="ECO:0000256" key="8">
    <source>
        <dbReference type="ARBA" id="ARBA00022967"/>
    </source>
</evidence>
<keyword evidence="12" id="KW-1185">Reference proteome</keyword>
<dbReference type="Gene3D" id="3.40.50.300">
    <property type="entry name" value="P-loop containing nucleotide triphosphate hydrolases"/>
    <property type="match status" value="1"/>
</dbReference>
<keyword evidence="4" id="KW-1003">Cell membrane</keyword>
<name>A0A438AES5_9RHOB</name>
<dbReference type="InterPro" id="IPR003439">
    <property type="entry name" value="ABC_transporter-like_ATP-bd"/>
</dbReference>
<dbReference type="PROSITE" id="PS50893">
    <property type="entry name" value="ABC_TRANSPORTER_2"/>
    <property type="match status" value="1"/>
</dbReference>
<dbReference type="RefSeq" id="WP_127907329.1">
    <property type="nucleotide sequence ID" value="NZ_RQXX01000005.1"/>
</dbReference>
<dbReference type="InterPro" id="IPR017871">
    <property type="entry name" value="ABC_transporter-like_CS"/>
</dbReference>
<evidence type="ECO:0000256" key="2">
    <source>
        <dbReference type="ARBA" id="ARBA00005417"/>
    </source>
</evidence>
<keyword evidence="9" id="KW-0472">Membrane</keyword>
<keyword evidence="3" id="KW-0813">Transport</keyword>
<dbReference type="InterPro" id="IPR050388">
    <property type="entry name" value="ABC_Ni/Peptide_Import"/>
</dbReference>
<evidence type="ECO:0000313" key="12">
    <source>
        <dbReference type="Proteomes" id="UP000285908"/>
    </source>
</evidence>
<dbReference type="PROSITE" id="PS00211">
    <property type="entry name" value="ABC_TRANSPORTER_1"/>
    <property type="match status" value="1"/>
</dbReference>
<gene>
    <name evidence="11" type="ORF">EKE94_14375</name>
</gene>
<evidence type="ECO:0000256" key="4">
    <source>
        <dbReference type="ARBA" id="ARBA00022475"/>
    </source>
</evidence>
<dbReference type="GO" id="GO:0016887">
    <property type="term" value="F:ATP hydrolysis activity"/>
    <property type="evidence" value="ECO:0007669"/>
    <property type="project" value="InterPro"/>
</dbReference>
<dbReference type="OrthoDB" id="7374568at2"/>
<evidence type="ECO:0000256" key="5">
    <source>
        <dbReference type="ARBA" id="ARBA00022519"/>
    </source>
</evidence>
<dbReference type="Proteomes" id="UP000285908">
    <property type="component" value="Unassembled WGS sequence"/>
</dbReference>
<accession>A0A438AES5</accession>
<dbReference type="AlphaFoldDB" id="A0A438AES5"/>
<evidence type="ECO:0000259" key="10">
    <source>
        <dbReference type="PROSITE" id="PS50893"/>
    </source>
</evidence>
<keyword evidence="6" id="KW-0547">Nucleotide-binding</keyword>
<evidence type="ECO:0000256" key="6">
    <source>
        <dbReference type="ARBA" id="ARBA00022741"/>
    </source>
</evidence>
<dbReference type="SUPFAM" id="SSF52540">
    <property type="entry name" value="P-loop containing nucleoside triphosphate hydrolases"/>
    <property type="match status" value="1"/>
</dbReference>
<proteinExistence type="inferred from homology"/>
<comment type="subcellular location">
    <subcellularLocation>
        <location evidence="1">Cell inner membrane</location>
        <topology evidence="1">Peripheral membrane protein</topology>
    </subcellularLocation>
</comment>
<dbReference type="InterPro" id="IPR027417">
    <property type="entry name" value="P-loop_NTPase"/>
</dbReference>